<protein>
    <submittedName>
        <fullName evidence="3">YheC/YheD family protein</fullName>
    </submittedName>
</protein>
<sequence length="386" mass="43972">MEPLLHQNPRRPTLAILTHSDDTRIFRGNKENYIDLIAAGEAKGVHVYVMTTANFKLTANQAMGYSYNFKTKSWKKELLPLPHVIYNRIPFRKFEQLPEVQTILQSCLRHRSIHFFNPSFFNKWTLFEWLNKSRETGPYIPTTQKLTTSDDLEKLLLKHSSLYLKPVRGKAGKGIMKVSRIIEKTTRAQKYQLSVQDKTRSHISRYTNVSQLWAQINQMMVTQDYIMQQAISLSLYKQRPFDLRVLVQKNSKGAWTVAGIGARLAGKQSITTHVPRGGSIDDPAKLLSAGFGTAESKRILQRARSASLLIAKQIGKASGSTLGEMSLDLGVDTTGQIWFFEANSKPMKFDEPHIRKQSLDNLINYCVHLSKKTKKKTVTTMSKKAR</sequence>
<dbReference type="Pfam" id="PF14398">
    <property type="entry name" value="ATPgrasp_YheCD"/>
    <property type="match status" value="1"/>
</dbReference>
<reference evidence="3 4" key="1">
    <citation type="submission" date="2022-09" db="EMBL/GenBank/DDBJ databases">
        <authorList>
            <person name="Han X.L."/>
            <person name="Wang Q."/>
            <person name="Lu T."/>
        </authorList>
    </citation>
    <scope>NUCLEOTIDE SEQUENCE [LARGE SCALE GENOMIC DNA]</scope>
    <source>
        <strain evidence="3 4">WQ 127069</strain>
    </source>
</reference>
<keyword evidence="4" id="KW-1185">Reference proteome</keyword>
<evidence type="ECO:0000259" key="2">
    <source>
        <dbReference type="PROSITE" id="PS50975"/>
    </source>
</evidence>
<proteinExistence type="predicted"/>
<dbReference type="InterPro" id="IPR011761">
    <property type="entry name" value="ATP-grasp"/>
</dbReference>
<dbReference type="Proteomes" id="UP001652445">
    <property type="component" value="Unassembled WGS sequence"/>
</dbReference>
<dbReference type="EMBL" id="JAOQIO010000115">
    <property type="protein sequence ID" value="MCU6797273.1"/>
    <property type="molecule type" value="Genomic_DNA"/>
</dbReference>
<dbReference type="PROSITE" id="PS50975">
    <property type="entry name" value="ATP_GRASP"/>
    <property type="match status" value="1"/>
</dbReference>
<feature type="domain" description="ATP-grasp" evidence="2">
    <location>
        <begin position="130"/>
        <end position="371"/>
    </location>
</feature>
<evidence type="ECO:0000313" key="4">
    <source>
        <dbReference type="Proteomes" id="UP001652445"/>
    </source>
</evidence>
<accession>A0ABT2URI9</accession>
<gene>
    <name evidence="3" type="ORF">OB236_34605</name>
</gene>
<dbReference type="SUPFAM" id="SSF56059">
    <property type="entry name" value="Glutathione synthetase ATP-binding domain-like"/>
    <property type="match status" value="1"/>
</dbReference>
<organism evidence="3 4">
    <name type="scientific">Paenibacillus baimaensis</name>
    <dbReference type="NCBI Taxonomy" id="2982185"/>
    <lineage>
        <taxon>Bacteria</taxon>
        <taxon>Bacillati</taxon>
        <taxon>Bacillota</taxon>
        <taxon>Bacilli</taxon>
        <taxon>Bacillales</taxon>
        <taxon>Paenibacillaceae</taxon>
        <taxon>Paenibacillus</taxon>
    </lineage>
</organism>
<dbReference type="RefSeq" id="WP_076233128.1">
    <property type="nucleotide sequence ID" value="NZ_JAOQIO010000115.1"/>
</dbReference>
<dbReference type="InterPro" id="IPR026838">
    <property type="entry name" value="YheC/D"/>
</dbReference>
<keyword evidence="1" id="KW-0547">Nucleotide-binding</keyword>
<evidence type="ECO:0000313" key="3">
    <source>
        <dbReference type="EMBL" id="MCU6797273.1"/>
    </source>
</evidence>
<evidence type="ECO:0000256" key="1">
    <source>
        <dbReference type="PROSITE-ProRule" id="PRU00409"/>
    </source>
</evidence>
<name>A0ABT2URI9_9BACL</name>
<keyword evidence="1" id="KW-0067">ATP-binding</keyword>
<comment type="caution">
    <text evidence="3">The sequence shown here is derived from an EMBL/GenBank/DDBJ whole genome shotgun (WGS) entry which is preliminary data.</text>
</comment>